<feature type="compositionally biased region" description="Polar residues" evidence="1">
    <location>
        <begin position="741"/>
        <end position="757"/>
    </location>
</feature>
<evidence type="ECO:0000313" key="2">
    <source>
        <dbReference type="EMBL" id="RCV93730.1"/>
    </source>
</evidence>
<name>A0A368U9F0_9GAMM</name>
<organism evidence="2 3">
    <name type="scientific">Vreelandella rituensis</name>
    <dbReference type="NCBI Taxonomy" id="2282306"/>
    <lineage>
        <taxon>Bacteria</taxon>
        <taxon>Pseudomonadati</taxon>
        <taxon>Pseudomonadota</taxon>
        <taxon>Gammaproteobacteria</taxon>
        <taxon>Oceanospirillales</taxon>
        <taxon>Halomonadaceae</taxon>
        <taxon>Vreelandella</taxon>
    </lineage>
</organism>
<dbReference type="EMBL" id="QPIJ01000001">
    <property type="protein sequence ID" value="RCV93730.1"/>
    <property type="molecule type" value="Genomic_DNA"/>
</dbReference>
<gene>
    <name evidence="2" type="ORF">DU506_00830</name>
</gene>
<feature type="region of interest" description="Disordered" evidence="1">
    <location>
        <begin position="727"/>
        <end position="788"/>
    </location>
</feature>
<feature type="region of interest" description="Disordered" evidence="1">
    <location>
        <begin position="676"/>
        <end position="695"/>
    </location>
</feature>
<proteinExistence type="predicted"/>
<dbReference type="RefSeq" id="WP_114485058.1">
    <property type="nucleotide sequence ID" value="NZ_CBCSHM010000007.1"/>
</dbReference>
<dbReference type="AlphaFoldDB" id="A0A368U9F0"/>
<protein>
    <submittedName>
        <fullName evidence="2">Uncharacterized protein</fullName>
    </submittedName>
</protein>
<sequence length="788" mass="84343">MSRQSRLEKDQGAEVSALIDALASGMIAAPANVIAAVEAYPGPVSDWRARLVTQALEGVQEKLSLRRGEAAMVVPSNAGAAEIRRYRRQGWSVYRLEDLLAASYGPKTFRRLGSESLPKKRQERLRNLLADLSASRSALWPVMKALDAFYLSGADAPRAEHVSGKGRANAEVLGWAQTIWRQQRNDPVNTGLGLSREAAAKCWAANGAAWPDMAPDLPPRLLVIPEAESFCEAELAALLAQPCPIFCFGDPAVGVKNAAPESLRHLPLGSEVLAHHQAARLSCDQALEATIDQAVRNDVEFPDAWVQSLAALSGVALGRHRPGFDTFREKAGVADDAPRQAPLANDNVAPRAVVSRTGVGSLEYLLDALKPGASGKTSPKLLIEMDSIWASLVRDAFEVAQVMRAPRPEWDSRLARRFNTRAQALDTLLKNPDKARIAEMIERRTDLPVYPLLKALTGIEYRGVRVIHKRGLKDADYADGSEGRLYLGDRPDLQGLPANGTLLLAGEFDESTGGQAQAQWLYACMGQRACRVSAAALEAVDFIERATSWLGVRLTQGDPEQPDPVSASPVEPEDTRPTREAVQSAAEPSQADIPAANTMTPTTSGVEIPHDDVAIPMGAWHEPAAPVLEPVNVHDDPGVTGAFPEEAAFTESDIQPLGRSPDETIPPALREVAAADAQERATPVVSPASDGQDAMPPAFADYGWDDAMLDEAAAHEASMSGDYEPMGVGETAGGWDVPPSLGSSPDASPLKNETNGLDQWPSVVAGILQRKASASPRRGRGTTSNPGM</sequence>
<accession>A0A368U9F0</accession>
<feature type="region of interest" description="Disordered" evidence="1">
    <location>
        <begin position="553"/>
        <end position="608"/>
    </location>
</feature>
<keyword evidence="3" id="KW-1185">Reference proteome</keyword>
<evidence type="ECO:0000313" key="3">
    <source>
        <dbReference type="Proteomes" id="UP000253204"/>
    </source>
</evidence>
<comment type="caution">
    <text evidence="2">The sequence shown here is derived from an EMBL/GenBank/DDBJ whole genome shotgun (WGS) entry which is preliminary data.</text>
</comment>
<reference evidence="2 3" key="1">
    <citation type="submission" date="2018-07" db="EMBL/GenBank/DDBJ databases">
        <title>Halomonas rutogse sp. nov., isolated from Lake TangqianCo on Tibetan Plateau.</title>
        <authorList>
            <person name="Lu H."/>
            <person name="Xing P."/>
            <person name="Wu Q."/>
        </authorList>
    </citation>
    <scope>NUCLEOTIDE SEQUENCE [LARGE SCALE GENOMIC DNA]</scope>
    <source>
        <strain evidence="2 3">TQ8S</strain>
    </source>
</reference>
<dbReference type="Proteomes" id="UP000253204">
    <property type="component" value="Unassembled WGS sequence"/>
</dbReference>
<evidence type="ECO:0000256" key="1">
    <source>
        <dbReference type="SAM" id="MobiDB-lite"/>
    </source>
</evidence>